<accession>A0ABQ7C149</accession>
<organism evidence="1 2">
    <name type="scientific">Brassica cretica</name>
    <name type="common">Mustard</name>
    <dbReference type="NCBI Taxonomy" id="69181"/>
    <lineage>
        <taxon>Eukaryota</taxon>
        <taxon>Viridiplantae</taxon>
        <taxon>Streptophyta</taxon>
        <taxon>Embryophyta</taxon>
        <taxon>Tracheophyta</taxon>
        <taxon>Spermatophyta</taxon>
        <taxon>Magnoliopsida</taxon>
        <taxon>eudicotyledons</taxon>
        <taxon>Gunneridae</taxon>
        <taxon>Pentapetalae</taxon>
        <taxon>rosids</taxon>
        <taxon>malvids</taxon>
        <taxon>Brassicales</taxon>
        <taxon>Brassicaceae</taxon>
        <taxon>Brassiceae</taxon>
        <taxon>Brassica</taxon>
    </lineage>
</organism>
<evidence type="ECO:0000313" key="2">
    <source>
        <dbReference type="Proteomes" id="UP000266723"/>
    </source>
</evidence>
<evidence type="ECO:0000313" key="1">
    <source>
        <dbReference type="EMBL" id="KAF3545615.1"/>
    </source>
</evidence>
<sequence length="64" mass="7241">MEFEKRKCNTVLLLQDDNSDGKRKYVGLTCHQCIPEELDGGDSVTKLRCDMSDAVNVLTHTQLK</sequence>
<reference evidence="1 2" key="1">
    <citation type="journal article" date="2020" name="BMC Genomics">
        <title>Intraspecific diversification of the crop wild relative Brassica cretica Lam. using demographic model selection.</title>
        <authorList>
            <person name="Kioukis A."/>
            <person name="Michalopoulou V.A."/>
            <person name="Briers L."/>
            <person name="Pirintsos S."/>
            <person name="Studholme D.J."/>
            <person name="Pavlidis P."/>
            <person name="Sarris P.F."/>
        </authorList>
    </citation>
    <scope>NUCLEOTIDE SEQUENCE [LARGE SCALE GENOMIC DNA]</scope>
    <source>
        <strain evidence="2">cv. PFS-1207/04</strain>
    </source>
</reference>
<name>A0ABQ7C149_BRACR</name>
<gene>
    <name evidence="1" type="ORF">DY000_02003394</name>
</gene>
<keyword evidence="2" id="KW-1185">Reference proteome</keyword>
<dbReference type="Proteomes" id="UP000266723">
    <property type="component" value="Unassembled WGS sequence"/>
</dbReference>
<comment type="caution">
    <text evidence="1">The sequence shown here is derived from an EMBL/GenBank/DDBJ whole genome shotgun (WGS) entry which is preliminary data.</text>
</comment>
<dbReference type="EMBL" id="QGKV02000832">
    <property type="protein sequence ID" value="KAF3545615.1"/>
    <property type="molecule type" value="Genomic_DNA"/>
</dbReference>
<proteinExistence type="predicted"/>
<protein>
    <submittedName>
        <fullName evidence="1">Uncharacterized protein</fullName>
    </submittedName>
</protein>
<dbReference type="Gene3D" id="2.60.120.650">
    <property type="entry name" value="Cupin"/>
    <property type="match status" value="1"/>
</dbReference>